<dbReference type="AlphaFoldDB" id="I3ZE92"/>
<dbReference type="InterPro" id="IPR050445">
    <property type="entry name" value="Bact_polysacc_biosynth/exp"/>
</dbReference>
<dbReference type="InterPro" id="IPR027417">
    <property type="entry name" value="P-loop_NTPase"/>
</dbReference>
<keyword evidence="2" id="KW-0067">ATP-binding</keyword>
<dbReference type="Gene3D" id="3.40.50.300">
    <property type="entry name" value="P-loop containing nucleotide triphosphate hydrolases"/>
    <property type="match status" value="1"/>
</dbReference>
<dbReference type="PANTHER" id="PTHR32309">
    <property type="entry name" value="TYROSINE-PROTEIN KINASE"/>
    <property type="match status" value="1"/>
</dbReference>
<dbReference type="eggNOG" id="COG0489">
    <property type="taxonomic scope" value="Bacteria"/>
</dbReference>
<keyword evidence="1" id="KW-0547">Nucleotide-binding</keyword>
<gene>
    <name evidence="3" type="ordered locus">Terro_1250</name>
</gene>
<dbReference type="InterPro" id="IPR005702">
    <property type="entry name" value="Wzc-like_C"/>
</dbReference>
<dbReference type="PANTHER" id="PTHR32309:SF31">
    <property type="entry name" value="CAPSULAR EXOPOLYSACCHARIDE FAMILY"/>
    <property type="match status" value="1"/>
</dbReference>
<evidence type="ECO:0000313" key="4">
    <source>
        <dbReference type="Proteomes" id="UP000006056"/>
    </source>
</evidence>
<dbReference type="OrthoDB" id="9775724at2"/>
<evidence type="ECO:0000313" key="3">
    <source>
        <dbReference type="EMBL" id="AFL87560.1"/>
    </source>
</evidence>
<evidence type="ECO:0000256" key="2">
    <source>
        <dbReference type="ARBA" id="ARBA00022840"/>
    </source>
</evidence>
<organism evidence="3 4">
    <name type="scientific">Terriglobus roseus (strain DSM 18391 / NRRL B-41598 / KBS 63)</name>
    <dbReference type="NCBI Taxonomy" id="926566"/>
    <lineage>
        <taxon>Bacteria</taxon>
        <taxon>Pseudomonadati</taxon>
        <taxon>Acidobacteriota</taxon>
        <taxon>Terriglobia</taxon>
        <taxon>Terriglobales</taxon>
        <taxon>Acidobacteriaceae</taxon>
        <taxon>Terriglobus</taxon>
    </lineage>
</organism>
<name>I3ZE92_TERRK</name>
<dbReference type="Proteomes" id="UP000006056">
    <property type="component" value="Chromosome"/>
</dbReference>
<protein>
    <submittedName>
        <fullName evidence="3">CobQ/CobB/MinD/ParA nucleotide binding domain-containing protein</fullName>
    </submittedName>
</protein>
<dbReference type="CDD" id="cd05387">
    <property type="entry name" value="BY-kinase"/>
    <property type="match status" value="1"/>
</dbReference>
<dbReference type="KEGG" id="trs:Terro_1250"/>
<accession>I3ZE92</accession>
<reference evidence="3 4" key="1">
    <citation type="submission" date="2012-06" db="EMBL/GenBank/DDBJ databases">
        <title>Complete genome of Terriglobus roseus DSM 18391.</title>
        <authorList>
            <consortium name="US DOE Joint Genome Institute (JGI-PGF)"/>
            <person name="Lucas S."/>
            <person name="Copeland A."/>
            <person name="Lapidus A."/>
            <person name="Glavina del Rio T."/>
            <person name="Dalin E."/>
            <person name="Tice H."/>
            <person name="Bruce D."/>
            <person name="Goodwin L."/>
            <person name="Pitluck S."/>
            <person name="Peters L."/>
            <person name="Mikhailova N."/>
            <person name="Munk A.C.C."/>
            <person name="Kyrpides N."/>
            <person name="Mavromatis K."/>
            <person name="Ivanova N."/>
            <person name="Brettin T."/>
            <person name="Detter J.C."/>
            <person name="Han C."/>
            <person name="Larimer F."/>
            <person name="Land M."/>
            <person name="Hauser L."/>
            <person name="Markowitz V."/>
            <person name="Cheng J.-F."/>
            <person name="Hugenholtz P."/>
            <person name="Woyke T."/>
            <person name="Wu D."/>
            <person name="Brambilla E."/>
            <person name="Klenk H.-P."/>
            <person name="Eisen J.A."/>
        </authorList>
    </citation>
    <scope>NUCLEOTIDE SEQUENCE [LARGE SCALE GENOMIC DNA]</scope>
    <source>
        <strain evidence="4">DSM 18391 / NRRL B-41598 / KBS 63</strain>
    </source>
</reference>
<dbReference type="HOGENOM" id="CLU_085982_0_0_0"/>
<dbReference type="RefSeq" id="WP_014785129.1">
    <property type="nucleotide sequence ID" value="NC_018014.1"/>
</dbReference>
<dbReference type="SUPFAM" id="SSF52540">
    <property type="entry name" value="P-loop containing nucleoside triphosphate hydrolases"/>
    <property type="match status" value="1"/>
</dbReference>
<evidence type="ECO:0000256" key="1">
    <source>
        <dbReference type="ARBA" id="ARBA00022741"/>
    </source>
</evidence>
<dbReference type="STRING" id="926566.Terro_1250"/>
<keyword evidence="4" id="KW-1185">Reference proteome</keyword>
<dbReference type="EMBL" id="CP003379">
    <property type="protein sequence ID" value="AFL87560.1"/>
    <property type="molecule type" value="Genomic_DNA"/>
</dbReference>
<sequence length="263" mass="29163">MTPLSVRYDSSKAAGTLKQMNDRHFIPTDSIPEFEGVLDGVPRLKPSANGKEHQRSIFETDPYGIAAEQFRLMRRRLCNLSPNGGTVLITSPGPGDGKSLNAHNMAWALAEAGHSTLLLELDLRRPSQHNFLPGRPPYGLVDVLSGEAEPIDAITRLAQVPLFFLGLDEPAPKSLKLLRTQAVVDVIRWARETFAWVVIDGPPVLAASDVEEILPRVDLVLMVVRERVTPRGMLERAASHLGDRLNFLVYNDVTLSESYGYRY</sequence>
<proteinExistence type="predicted"/>